<dbReference type="EMBL" id="CABFNO020001465">
    <property type="protein sequence ID" value="CAG9989174.1"/>
    <property type="molecule type" value="Genomic_DNA"/>
</dbReference>
<evidence type="ECO:0000313" key="2">
    <source>
        <dbReference type="Proteomes" id="UP000754883"/>
    </source>
</evidence>
<accession>A0A9N9UIP1</accession>
<protein>
    <submittedName>
        <fullName evidence="1">Uncharacterized protein</fullName>
    </submittedName>
</protein>
<organism evidence="1 2">
    <name type="scientific">Clonostachys byssicola</name>
    <dbReference type="NCBI Taxonomy" id="160290"/>
    <lineage>
        <taxon>Eukaryota</taxon>
        <taxon>Fungi</taxon>
        <taxon>Dikarya</taxon>
        <taxon>Ascomycota</taxon>
        <taxon>Pezizomycotina</taxon>
        <taxon>Sordariomycetes</taxon>
        <taxon>Hypocreomycetidae</taxon>
        <taxon>Hypocreales</taxon>
        <taxon>Bionectriaceae</taxon>
        <taxon>Clonostachys</taxon>
    </lineage>
</organism>
<gene>
    <name evidence="1" type="ORF">CBYS24578_00014716</name>
</gene>
<proteinExistence type="predicted"/>
<name>A0A9N9UIP1_9HYPO</name>
<dbReference type="Proteomes" id="UP000754883">
    <property type="component" value="Unassembled WGS sequence"/>
</dbReference>
<dbReference type="OrthoDB" id="4524829at2759"/>
<evidence type="ECO:0000313" key="1">
    <source>
        <dbReference type="EMBL" id="CAG9989174.1"/>
    </source>
</evidence>
<sequence length="111" mass="12443">MNEQLDVWLDDKSHSVEGHIFNCTLTFRNKVIWGPIHCHDNTVELRNAIHQADKRFDMSFTKKDHTVEGHIKYISVKSNGQVLLDKLSTHDNMAGLVAAINAALGTASEDS</sequence>
<reference evidence="2" key="1">
    <citation type="submission" date="2019-06" db="EMBL/GenBank/DDBJ databases">
        <authorList>
            <person name="Broberg M."/>
        </authorList>
    </citation>
    <scope>NUCLEOTIDE SEQUENCE [LARGE SCALE GENOMIC DNA]</scope>
</reference>
<reference evidence="1 2" key="2">
    <citation type="submission" date="2021-10" db="EMBL/GenBank/DDBJ databases">
        <authorList>
            <person name="Piombo E."/>
        </authorList>
    </citation>
    <scope>NUCLEOTIDE SEQUENCE [LARGE SCALE GENOMIC DNA]</scope>
</reference>
<comment type="caution">
    <text evidence="1">The sequence shown here is derived from an EMBL/GenBank/DDBJ whole genome shotgun (WGS) entry which is preliminary data.</text>
</comment>
<keyword evidence="2" id="KW-1185">Reference proteome</keyword>
<dbReference type="AlphaFoldDB" id="A0A9N9UIP1"/>